<dbReference type="Pfam" id="PF08245">
    <property type="entry name" value="Mur_ligase_M"/>
    <property type="match status" value="1"/>
</dbReference>
<comment type="pathway">
    <text evidence="7 8">Cell wall biogenesis; peptidoglycan biosynthesis.</text>
</comment>
<dbReference type="EMBL" id="JAKXMK010000022">
    <property type="protein sequence ID" value="MCH6168783.1"/>
    <property type="molecule type" value="Genomic_DNA"/>
</dbReference>
<gene>
    <name evidence="7" type="primary">murE</name>
    <name evidence="12" type="ORF">MMF94_24075</name>
</gene>
<dbReference type="SUPFAM" id="SSF53244">
    <property type="entry name" value="MurD-like peptide ligases, peptide-binding domain"/>
    <property type="match status" value="1"/>
</dbReference>
<evidence type="ECO:0000256" key="4">
    <source>
        <dbReference type="ARBA" id="ARBA00022984"/>
    </source>
</evidence>
<organism evidence="12 13">
    <name type="scientific">Pseudonocardia alaniniphila</name>
    <dbReference type="NCBI Taxonomy" id="75291"/>
    <lineage>
        <taxon>Bacteria</taxon>
        <taxon>Bacillati</taxon>
        <taxon>Actinomycetota</taxon>
        <taxon>Actinomycetes</taxon>
        <taxon>Pseudonocardiales</taxon>
        <taxon>Pseudonocardiaceae</taxon>
        <taxon>Pseudonocardia</taxon>
    </lineage>
</organism>
<evidence type="ECO:0000256" key="2">
    <source>
        <dbReference type="ARBA" id="ARBA00022618"/>
    </source>
</evidence>
<feature type="domain" description="Mur ligase central" evidence="11">
    <location>
        <begin position="138"/>
        <end position="336"/>
    </location>
</feature>
<feature type="binding site" evidence="7">
    <location>
        <position position="55"/>
    </location>
    <ligand>
        <name>UDP-N-acetyl-alpha-D-muramoyl-L-alanyl-D-glutamate</name>
        <dbReference type="ChEBI" id="CHEBI:83900"/>
    </ligand>
</feature>
<keyword evidence="5 7" id="KW-0131">Cell cycle</keyword>
<dbReference type="InterPro" id="IPR000713">
    <property type="entry name" value="Mur_ligase_N"/>
</dbReference>
<dbReference type="PANTHER" id="PTHR23135:SF4">
    <property type="entry name" value="UDP-N-ACETYLMURAMOYL-L-ALANYL-D-GLUTAMATE--2,6-DIAMINOPIMELATE LIGASE MURE HOMOLOG, CHLOROPLASTIC"/>
    <property type="match status" value="1"/>
</dbReference>
<dbReference type="Gene3D" id="3.40.1390.10">
    <property type="entry name" value="MurE/MurF, N-terminal domain"/>
    <property type="match status" value="1"/>
</dbReference>
<keyword evidence="7" id="KW-0460">Magnesium</keyword>
<feature type="binding site" evidence="7">
    <location>
        <position position="209"/>
    </location>
    <ligand>
        <name>UDP-N-acetyl-alpha-D-muramoyl-L-alanyl-D-glutamate</name>
        <dbReference type="ChEBI" id="CHEBI:83900"/>
    </ligand>
</feature>
<evidence type="ECO:0000259" key="11">
    <source>
        <dbReference type="Pfam" id="PF08245"/>
    </source>
</evidence>
<dbReference type="InterPro" id="IPR036615">
    <property type="entry name" value="Mur_ligase_C_dom_sf"/>
</dbReference>
<keyword evidence="6 7" id="KW-0961">Cell wall biogenesis/degradation</keyword>
<dbReference type="SUPFAM" id="SSF63418">
    <property type="entry name" value="MurE/MurF N-terminal domain"/>
    <property type="match status" value="1"/>
</dbReference>
<feature type="modified residue" description="N6-carboxylysine" evidence="7">
    <location>
        <position position="249"/>
    </location>
</feature>
<dbReference type="NCBIfam" id="NF001126">
    <property type="entry name" value="PRK00139.1-4"/>
    <property type="match status" value="1"/>
</dbReference>
<keyword evidence="3 7" id="KW-0133">Cell shape</keyword>
<reference evidence="12 13" key="1">
    <citation type="submission" date="2022-03" db="EMBL/GenBank/DDBJ databases">
        <title>Pseudonocardia alaer sp. nov., a novel actinomycete isolated from reed forest soil.</title>
        <authorList>
            <person name="Wang L."/>
        </authorList>
    </citation>
    <scope>NUCLEOTIDE SEQUENCE [LARGE SCALE GENOMIC DNA]</scope>
    <source>
        <strain evidence="12 13">Y-16303</strain>
    </source>
</reference>
<comment type="cofactor">
    <cofactor evidence="7">
        <name>Mg(2+)</name>
        <dbReference type="ChEBI" id="CHEBI:18420"/>
    </cofactor>
</comment>
<evidence type="ECO:0000256" key="5">
    <source>
        <dbReference type="ARBA" id="ARBA00023306"/>
    </source>
</evidence>
<dbReference type="NCBIfam" id="NF001124">
    <property type="entry name" value="PRK00139.1-2"/>
    <property type="match status" value="1"/>
</dbReference>
<comment type="subcellular location">
    <subcellularLocation>
        <location evidence="7 8">Cytoplasm</location>
    </subcellularLocation>
</comment>
<keyword evidence="4 7" id="KW-0573">Peptidoglycan synthesis</keyword>
<dbReference type="Proteomes" id="UP001299970">
    <property type="component" value="Unassembled WGS sequence"/>
</dbReference>
<evidence type="ECO:0000259" key="10">
    <source>
        <dbReference type="Pfam" id="PF02875"/>
    </source>
</evidence>
<comment type="caution">
    <text evidence="12">The sequence shown here is derived from an EMBL/GenBank/DDBJ whole genome shotgun (WGS) entry which is preliminary data.</text>
</comment>
<dbReference type="InterPro" id="IPR005761">
    <property type="entry name" value="UDP-N-AcMur-Glu-dNH2Pim_ligase"/>
</dbReference>
<comment type="PTM">
    <text evidence="7">Carboxylation is probably crucial for Mg(2+) binding and, consequently, for the gamma-phosphate positioning of ATP.</text>
</comment>
<evidence type="ECO:0000259" key="9">
    <source>
        <dbReference type="Pfam" id="PF01225"/>
    </source>
</evidence>
<feature type="binding site" evidence="7">
    <location>
        <begin position="431"/>
        <end position="434"/>
    </location>
    <ligand>
        <name>meso-2,6-diaminopimelate</name>
        <dbReference type="ChEBI" id="CHEBI:57791"/>
    </ligand>
</feature>
<evidence type="ECO:0000256" key="3">
    <source>
        <dbReference type="ARBA" id="ARBA00022960"/>
    </source>
</evidence>
<keyword evidence="13" id="KW-1185">Reference proteome</keyword>
<feature type="domain" description="Mur ligase C-terminal" evidence="10">
    <location>
        <begin position="358"/>
        <end position="487"/>
    </location>
</feature>
<feature type="domain" description="Mur ligase N-terminal catalytic" evidence="9">
    <location>
        <begin position="50"/>
        <end position="124"/>
    </location>
</feature>
<dbReference type="RefSeq" id="WP_241039433.1">
    <property type="nucleotide sequence ID" value="NZ_BAAAJF010000011.1"/>
</dbReference>
<feature type="binding site" evidence="7">
    <location>
        <begin position="140"/>
        <end position="146"/>
    </location>
    <ligand>
        <name>ATP</name>
        <dbReference type="ChEBI" id="CHEBI:30616"/>
    </ligand>
</feature>
<dbReference type="EC" id="6.3.2.13" evidence="7"/>
<evidence type="ECO:0000256" key="6">
    <source>
        <dbReference type="ARBA" id="ARBA00023316"/>
    </source>
</evidence>
<dbReference type="Gene3D" id="3.40.1190.10">
    <property type="entry name" value="Mur-like, catalytic domain"/>
    <property type="match status" value="1"/>
</dbReference>
<evidence type="ECO:0000256" key="7">
    <source>
        <dbReference type="HAMAP-Rule" id="MF_00208"/>
    </source>
</evidence>
<feature type="binding site" evidence="7">
    <location>
        <position position="407"/>
    </location>
    <ligand>
        <name>meso-2,6-diaminopimelate</name>
        <dbReference type="ChEBI" id="CHEBI:57791"/>
    </ligand>
</feature>
<keyword evidence="2 7" id="KW-0132">Cell division</keyword>
<feature type="binding site" evidence="7">
    <location>
        <position position="485"/>
    </location>
    <ligand>
        <name>meso-2,6-diaminopimelate</name>
        <dbReference type="ChEBI" id="CHEBI:57791"/>
    </ligand>
</feature>
<keyword evidence="7" id="KW-0963">Cytoplasm</keyword>
<dbReference type="InterPro" id="IPR035911">
    <property type="entry name" value="MurE/MurF_N"/>
</dbReference>
<dbReference type="Pfam" id="PF01225">
    <property type="entry name" value="Mur_ligase"/>
    <property type="match status" value="1"/>
</dbReference>
<evidence type="ECO:0000313" key="13">
    <source>
        <dbReference type="Proteomes" id="UP001299970"/>
    </source>
</evidence>
<dbReference type="InterPro" id="IPR004101">
    <property type="entry name" value="Mur_ligase_C"/>
</dbReference>
<dbReference type="Gene3D" id="3.90.190.20">
    <property type="entry name" value="Mur ligase, C-terminal domain"/>
    <property type="match status" value="1"/>
</dbReference>
<name>A0ABS9TJW9_9PSEU</name>
<keyword evidence="7 12" id="KW-0436">Ligase</keyword>
<keyword evidence="7" id="KW-0067">ATP-binding</keyword>
<feature type="short sequence motif" description="Meso-diaminopimelate recognition motif" evidence="7">
    <location>
        <begin position="431"/>
        <end position="434"/>
    </location>
</feature>
<proteinExistence type="inferred from homology"/>
<dbReference type="HAMAP" id="MF_00208">
    <property type="entry name" value="MurE"/>
    <property type="match status" value="1"/>
</dbReference>
<sequence length="516" mass="52444">MSPASPAAASTAAACPRPRCVRPVDLQVIAAAVGATVVAPATGATRPSRVTGVTLRAAEAQPGDLFAALAGSRAHGADFAEQALAAGAVAVLTDPDGARRPALRGLPVLVHPRPREVLGTVAALVYGDPTARLSVLGVTGTSGKTTVAHLLEAGLRAAGRATGLVGTVGTRIDGKDLPSAFTTPEAPDLQALFAVMAEDGVTDVAMEVSSHALALGRVSGTRFAVAAFTNLSQDHLDFHDDMDDYFEAKAALFDGRAAHGVVCIDDEWGERLAARCPGAVTVSTRGPAQWRAVDAATGTDGTQTFTAVAPDGASVPVRLLLPGAFNVANALVALACLDAVGVPAAVAAEGFATLAVPGRMQRVEAGQPYLALVDYAHKPAAVAALLDTLRAQVPGRLIVVLGCGGDRDRGKRPLMGAAAASRAQLLVVTDDNPRTEDPSAIRAAMMAGAQAEQDRGDLMEIGDRRAAITAAVAYARPGDAVVVAGKGHETGQEIDGVKHPFDDAAELAAAIEAGRQ</sequence>
<dbReference type="InterPro" id="IPR036565">
    <property type="entry name" value="Mur-like_cat_sf"/>
</dbReference>
<dbReference type="NCBIfam" id="TIGR01085">
    <property type="entry name" value="murE"/>
    <property type="match status" value="1"/>
</dbReference>
<protein>
    <recommendedName>
        <fullName evidence="7">UDP-N-acetylmuramoyl-L-alanyl-D-glutamate--2,6-diaminopimelate ligase</fullName>
        <ecNumber evidence="7">6.3.2.13</ecNumber>
    </recommendedName>
    <alternativeName>
        <fullName evidence="7">Meso-A2pm-adding enzyme</fullName>
    </alternativeName>
    <alternativeName>
        <fullName evidence="7">Meso-diaminopimelate-adding enzyme</fullName>
    </alternativeName>
    <alternativeName>
        <fullName evidence="7">UDP-MurNAc-L-Ala-D-Glu:meso-diaminopimelate ligase</fullName>
    </alternativeName>
    <alternativeName>
        <fullName evidence="7">UDP-MurNAc-tripeptide synthetase</fullName>
    </alternativeName>
    <alternativeName>
        <fullName evidence="7">UDP-N-acetylmuramyl-tripeptide synthetase</fullName>
    </alternativeName>
</protein>
<comment type="catalytic activity">
    <reaction evidence="7">
        <text>UDP-N-acetyl-alpha-D-muramoyl-L-alanyl-D-glutamate + meso-2,6-diaminopimelate + ATP = UDP-N-acetyl-alpha-D-muramoyl-L-alanyl-gamma-D-glutamyl-meso-2,6-diaminopimelate + ADP + phosphate + H(+)</text>
        <dbReference type="Rhea" id="RHEA:23676"/>
        <dbReference type="ChEBI" id="CHEBI:15378"/>
        <dbReference type="ChEBI" id="CHEBI:30616"/>
        <dbReference type="ChEBI" id="CHEBI:43474"/>
        <dbReference type="ChEBI" id="CHEBI:57791"/>
        <dbReference type="ChEBI" id="CHEBI:83900"/>
        <dbReference type="ChEBI" id="CHEBI:83905"/>
        <dbReference type="ChEBI" id="CHEBI:456216"/>
        <dbReference type="EC" id="6.3.2.13"/>
    </reaction>
</comment>
<evidence type="ECO:0000256" key="8">
    <source>
        <dbReference type="RuleBase" id="RU004135"/>
    </source>
</evidence>
<dbReference type="SUPFAM" id="SSF53623">
    <property type="entry name" value="MurD-like peptide ligases, catalytic domain"/>
    <property type="match status" value="1"/>
</dbReference>
<feature type="binding site" evidence="7">
    <location>
        <begin position="182"/>
        <end position="183"/>
    </location>
    <ligand>
        <name>UDP-N-acetyl-alpha-D-muramoyl-L-alanyl-D-glutamate</name>
        <dbReference type="ChEBI" id="CHEBI:83900"/>
    </ligand>
</feature>
<evidence type="ECO:0000313" key="12">
    <source>
        <dbReference type="EMBL" id="MCH6168783.1"/>
    </source>
</evidence>
<evidence type="ECO:0000256" key="1">
    <source>
        <dbReference type="ARBA" id="ARBA00005898"/>
    </source>
</evidence>
<dbReference type="Pfam" id="PF02875">
    <property type="entry name" value="Mur_ligase_C"/>
    <property type="match status" value="1"/>
</dbReference>
<feature type="binding site" evidence="7">
    <location>
        <position position="489"/>
    </location>
    <ligand>
        <name>meso-2,6-diaminopimelate</name>
        <dbReference type="ChEBI" id="CHEBI:57791"/>
    </ligand>
</feature>
<accession>A0ABS9TJW9</accession>
<dbReference type="PANTHER" id="PTHR23135">
    <property type="entry name" value="MUR LIGASE FAMILY MEMBER"/>
    <property type="match status" value="1"/>
</dbReference>
<comment type="similarity">
    <text evidence="1 7">Belongs to the MurCDEF family. MurE subfamily.</text>
</comment>
<keyword evidence="7" id="KW-0547">Nucleotide-binding</keyword>
<feature type="binding site" evidence="7">
    <location>
        <position position="217"/>
    </location>
    <ligand>
        <name>UDP-N-acetyl-alpha-D-muramoyl-L-alanyl-D-glutamate</name>
        <dbReference type="ChEBI" id="CHEBI:83900"/>
    </ligand>
</feature>
<comment type="function">
    <text evidence="7">Catalyzes the addition of meso-diaminopimelic acid to the nucleotide precursor UDP-N-acetylmuramoyl-L-alanyl-D-glutamate (UMAG) in the biosynthesis of bacterial cell-wall peptidoglycan.</text>
</comment>
<comment type="caution">
    <text evidence="7">Lacks conserved residue(s) required for the propagation of feature annotation.</text>
</comment>
<dbReference type="GO" id="GO:0008765">
    <property type="term" value="F:UDP-N-acetylmuramoylalanyl-D-glutamate-2,6-diaminopimelate ligase activity"/>
    <property type="evidence" value="ECO:0007669"/>
    <property type="project" value="UniProtKB-EC"/>
</dbReference>
<dbReference type="InterPro" id="IPR013221">
    <property type="entry name" value="Mur_ligase_cen"/>
</dbReference>